<feature type="transmembrane region" description="Helical" evidence="1">
    <location>
        <begin position="6"/>
        <end position="24"/>
    </location>
</feature>
<keyword evidence="1" id="KW-1133">Transmembrane helix</keyword>
<dbReference type="RefSeq" id="WP_379657469.1">
    <property type="nucleotide sequence ID" value="NZ_JBHTIV010000006.1"/>
</dbReference>
<evidence type="ECO:0000313" key="3">
    <source>
        <dbReference type="EMBL" id="MFD0932136.1"/>
    </source>
</evidence>
<dbReference type="EMBL" id="JBHTIV010000006">
    <property type="protein sequence ID" value="MFD0932136.1"/>
    <property type="molecule type" value="Genomic_DNA"/>
</dbReference>
<organism evidence="3 4">
    <name type="scientific">Psychroflexus salinarum</name>
    <dbReference type="NCBI Taxonomy" id="546024"/>
    <lineage>
        <taxon>Bacteria</taxon>
        <taxon>Pseudomonadati</taxon>
        <taxon>Bacteroidota</taxon>
        <taxon>Flavobacteriia</taxon>
        <taxon>Flavobacteriales</taxon>
        <taxon>Flavobacteriaceae</taxon>
        <taxon>Psychroflexus</taxon>
    </lineage>
</organism>
<feature type="transmembrane region" description="Helical" evidence="1">
    <location>
        <begin position="617"/>
        <end position="639"/>
    </location>
</feature>
<proteinExistence type="predicted"/>
<accession>A0ABW3GNE4</accession>
<protein>
    <submittedName>
        <fullName evidence="3">BatA domain-containing protein</fullName>
    </submittedName>
</protein>
<dbReference type="PANTHER" id="PTHR37464">
    <property type="entry name" value="BLL2463 PROTEIN"/>
    <property type="match status" value="1"/>
</dbReference>
<sequence>MIFEKPDVLYFLFLLIIPILVHLFQLRKYKTTKFSNVALLERITLQTRKSSIIKKWLILITRLLGLIFLILAFAKPFIPNSNTALQENEIVIYLDNSFSMELPGKQLTLLEEAKQNLWEQLKQDQRFSLFTNDKSWKKVTKSDIKADFFSIEFAPVHLSFENLLLKAESMFQEQMSSKSLFIISDALNFKDDIHLKSRTDLNINLIVKSPSSLENFNITSAQLLSNNTSKTIQAEIKSHSQTEKDITVSLYDKDELIAKTKANFEESTSVLVNFDLSNRDFEQGKLEIETDGMSYDNTLFFSLNKGKKISVLSVHSESNQYKSFLASIYQTDLFNFKEYSISNFDYSRISEANLVILNEVKEVNPILISRLREFKNNGGTLVIIPNESTIPGTFKQLINTPAIFLNSIDAKREITSINFDHPLFENVFSEKIQNFDYPSTSKFMDMHASFTPILKFSNGQSFFAENNKIFSFASALNTKISNFTNSPLVVPVFYNMALQSTPSPQLYSILGEENLINVEANLGKDEVLKLKNKNQQVIPQQNRLGNSIQINTKYQPETSGHFELVQGDSTLLHLSFNQDRSESQLNPIDVSSLETKTFSSIPEAFNSFTEDRKILELWIWMLIFAIGFFLTELIILRFLN</sequence>
<evidence type="ECO:0000313" key="4">
    <source>
        <dbReference type="Proteomes" id="UP001597049"/>
    </source>
</evidence>
<dbReference type="Proteomes" id="UP001597049">
    <property type="component" value="Unassembled WGS sequence"/>
</dbReference>
<evidence type="ECO:0000256" key="1">
    <source>
        <dbReference type="SAM" id="Phobius"/>
    </source>
</evidence>
<dbReference type="Pfam" id="PF07584">
    <property type="entry name" value="BatA"/>
    <property type="match status" value="1"/>
</dbReference>
<feature type="domain" description="Aerotolerance regulator N-terminal" evidence="2">
    <location>
        <begin position="1"/>
        <end position="76"/>
    </location>
</feature>
<dbReference type="InterPro" id="IPR011933">
    <property type="entry name" value="Double_TM_dom"/>
</dbReference>
<feature type="transmembrane region" description="Helical" evidence="1">
    <location>
        <begin position="56"/>
        <end position="74"/>
    </location>
</feature>
<reference evidence="4" key="1">
    <citation type="journal article" date="2019" name="Int. J. Syst. Evol. Microbiol.">
        <title>The Global Catalogue of Microorganisms (GCM) 10K type strain sequencing project: providing services to taxonomists for standard genome sequencing and annotation.</title>
        <authorList>
            <consortium name="The Broad Institute Genomics Platform"/>
            <consortium name="The Broad Institute Genome Sequencing Center for Infectious Disease"/>
            <person name="Wu L."/>
            <person name="Ma J."/>
        </authorList>
    </citation>
    <scope>NUCLEOTIDE SEQUENCE [LARGE SCALE GENOMIC DNA]</scope>
    <source>
        <strain evidence="4">CCUG 56752</strain>
    </source>
</reference>
<dbReference type="PANTHER" id="PTHR37464:SF1">
    <property type="entry name" value="BLL2463 PROTEIN"/>
    <property type="match status" value="1"/>
</dbReference>
<comment type="caution">
    <text evidence="3">The sequence shown here is derived from an EMBL/GenBank/DDBJ whole genome shotgun (WGS) entry which is preliminary data.</text>
</comment>
<gene>
    <name evidence="3" type="ORF">ACFQ0R_05915</name>
</gene>
<dbReference type="NCBIfam" id="TIGR02226">
    <property type="entry name" value="two_anch"/>
    <property type="match status" value="1"/>
</dbReference>
<keyword evidence="1" id="KW-0472">Membrane</keyword>
<keyword evidence="4" id="KW-1185">Reference proteome</keyword>
<keyword evidence="1" id="KW-0812">Transmembrane</keyword>
<evidence type="ECO:0000259" key="2">
    <source>
        <dbReference type="Pfam" id="PF07584"/>
    </source>
</evidence>
<dbReference type="InterPro" id="IPR024163">
    <property type="entry name" value="Aerotolerance_reg_N"/>
</dbReference>
<name>A0ABW3GNE4_9FLAO</name>